<organism evidence="3">
    <name type="scientific">Brugia pahangi</name>
    <name type="common">Filarial nematode worm</name>
    <dbReference type="NCBI Taxonomy" id="6280"/>
    <lineage>
        <taxon>Eukaryota</taxon>
        <taxon>Metazoa</taxon>
        <taxon>Ecdysozoa</taxon>
        <taxon>Nematoda</taxon>
        <taxon>Chromadorea</taxon>
        <taxon>Rhabditida</taxon>
        <taxon>Spirurina</taxon>
        <taxon>Spiruromorpha</taxon>
        <taxon>Filarioidea</taxon>
        <taxon>Onchocercidae</taxon>
        <taxon>Brugia</taxon>
    </lineage>
</organism>
<evidence type="ECO:0000313" key="3">
    <source>
        <dbReference type="WBParaSite" id="BPAG_0001136801-mRNA-1"/>
    </source>
</evidence>
<keyword evidence="2" id="KW-1185">Reference proteome</keyword>
<name>A0A0N4TRT0_BRUPA</name>
<gene>
    <name evidence="1" type="ORF">BPAG_LOCUS11330</name>
</gene>
<accession>A0A0N4TRT0</accession>
<protein>
    <submittedName>
        <fullName evidence="1 3">Uncharacterized protein</fullName>
    </submittedName>
</protein>
<reference evidence="3" key="1">
    <citation type="submission" date="2017-02" db="UniProtKB">
        <authorList>
            <consortium name="WormBaseParasite"/>
        </authorList>
    </citation>
    <scope>IDENTIFICATION</scope>
</reference>
<reference evidence="1 2" key="2">
    <citation type="submission" date="2018-11" db="EMBL/GenBank/DDBJ databases">
        <authorList>
            <consortium name="Pathogen Informatics"/>
        </authorList>
    </citation>
    <scope>NUCLEOTIDE SEQUENCE [LARGE SCALE GENOMIC DNA]</scope>
</reference>
<dbReference type="WBParaSite" id="BPAG_0001136801-mRNA-1">
    <property type="protein sequence ID" value="BPAG_0001136801-mRNA-1"/>
    <property type="gene ID" value="BPAG_0001136801"/>
</dbReference>
<dbReference type="EMBL" id="UZAD01013224">
    <property type="protein sequence ID" value="VDN92516.1"/>
    <property type="molecule type" value="Genomic_DNA"/>
</dbReference>
<dbReference type="AlphaFoldDB" id="A0A0N4TRT0"/>
<evidence type="ECO:0000313" key="2">
    <source>
        <dbReference type="Proteomes" id="UP000278627"/>
    </source>
</evidence>
<sequence length="65" mass="7661">MFAVDCRSSRTHPQIHRHSIASWSAWMTLRAITSSMLMTSIIIYEQRKETKRSYIPEDDNNNIFS</sequence>
<evidence type="ECO:0000313" key="1">
    <source>
        <dbReference type="EMBL" id="VDN92516.1"/>
    </source>
</evidence>
<dbReference type="Proteomes" id="UP000278627">
    <property type="component" value="Unassembled WGS sequence"/>
</dbReference>
<proteinExistence type="predicted"/>